<reference evidence="7" key="1">
    <citation type="journal article" date="2015" name="PLoS Genet.">
        <title>Genome Sequence and Transcriptome Analyses of Chrysochromulina tobin: Metabolic Tools for Enhanced Algal Fitness in the Prominent Order Prymnesiales (Haptophyceae).</title>
        <authorList>
            <person name="Hovde B.T."/>
            <person name="Deodato C.R."/>
            <person name="Hunsperger H.M."/>
            <person name="Ryken S.A."/>
            <person name="Yost W."/>
            <person name="Jha R.K."/>
            <person name="Patterson J."/>
            <person name="Monnat R.J. Jr."/>
            <person name="Barlow S.B."/>
            <person name="Starkenburg S.R."/>
            <person name="Cattolico R.A."/>
        </authorList>
    </citation>
    <scope>NUCLEOTIDE SEQUENCE</scope>
    <source>
        <strain evidence="7">CCMP291</strain>
    </source>
</reference>
<dbReference type="GO" id="GO:0004534">
    <property type="term" value="F:5'-3' RNA exonuclease activity"/>
    <property type="evidence" value="ECO:0007669"/>
    <property type="project" value="TreeGrafter"/>
</dbReference>
<dbReference type="EMBL" id="JWZX01000767">
    <property type="protein sequence ID" value="KOO35740.1"/>
    <property type="molecule type" value="Genomic_DNA"/>
</dbReference>
<evidence type="ECO:0000313" key="7">
    <source>
        <dbReference type="Proteomes" id="UP000037460"/>
    </source>
</evidence>
<organism evidence="6 7">
    <name type="scientific">Chrysochromulina tobinii</name>
    <dbReference type="NCBI Taxonomy" id="1460289"/>
    <lineage>
        <taxon>Eukaryota</taxon>
        <taxon>Haptista</taxon>
        <taxon>Haptophyta</taxon>
        <taxon>Prymnesiophyceae</taxon>
        <taxon>Prymnesiales</taxon>
        <taxon>Chrysochromulinaceae</taxon>
        <taxon>Chrysochromulina</taxon>
    </lineage>
</organism>
<feature type="compositionally biased region" description="Low complexity" evidence="2">
    <location>
        <begin position="654"/>
        <end position="677"/>
    </location>
</feature>
<feature type="compositionally biased region" description="Gly residues" evidence="2">
    <location>
        <begin position="957"/>
        <end position="966"/>
    </location>
</feature>
<dbReference type="OrthoDB" id="431454at2759"/>
<dbReference type="PANTHER" id="PTHR12341">
    <property type="entry name" value="5'-&gt;3' EXORIBONUCLEASE"/>
    <property type="match status" value="1"/>
</dbReference>
<feature type="coiled-coil region" evidence="1">
    <location>
        <begin position="877"/>
        <end position="904"/>
    </location>
</feature>
<dbReference type="SUPFAM" id="SSF52540">
    <property type="entry name" value="P-loop containing nucleoside triphosphate hydrolases"/>
    <property type="match status" value="1"/>
</dbReference>
<accession>A0A0M0KA80</accession>
<dbReference type="InterPro" id="IPR019734">
    <property type="entry name" value="TPR_rpt"/>
</dbReference>
<dbReference type="Gene3D" id="2.170.260.40">
    <property type="match status" value="1"/>
</dbReference>
<keyword evidence="7" id="KW-1185">Reference proteome</keyword>
<evidence type="ECO:0000256" key="1">
    <source>
        <dbReference type="SAM" id="Coils"/>
    </source>
</evidence>
<dbReference type="GO" id="GO:0005634">
    <property type="term" value="C:nucleus"/>
    <property type="evidence" value="ECO:0007669"/>
    <property type="project" value="TreeGrafter"/>
</dbReference>
<dbReference type="Pfam" id="PF18332">
    <property type="entry name" value="XRN1_D1"/>
    <property type="match status" value="1"/>
</dbReference>
<protein>
    <submittedName>
        <fullName evidence="6">5-3 exoribonuclease</fullName>
    </submittedName>
</protein>
<dbReference type="Pfam" id="PF17846">
    <property type="entry name" value="XRN_M"/>
    <property type="match status" value="1"/>
</dbReference>
<dbReference type="InterPro" id="IPR007111">
    <property type="entry name" value="NACHT_NTPase"/>
</dbReference>
<feature type="region of interest" description="Disordered" evidence="2">
    <location>
        <begin position="1876"/>
        <end position="1896"/>
    </location>
</feature>
<sequence>MAFVRAGVPHVVGVRSQSLVLDAAAITFTRQFYLALSVGQSVKKAFDVAQAAVCAMPPRLTSHKPAALESGKFVLLGNGDHESAVILQRPPGLLTDKTRARCVTNVPAPSASFVGRQRQMHQAVAALSGTRRRCVVLVGAGGIGKTALASSVCHYVRHRHAFPDGVFHTEVRGIASAMQLTYAIALALRLPGVAEADEAHVAAEVIGALSTKQLLLYLDRCDELTGGGEQSAGFSDLVSKILRRCPKVKLLLTCRREIGIPDEQPLTIAVPQLSELEAISLLQTMARVPPTHAASIAELCGCMPLALRLCGCALSSQRVAAQLCIMEDAGALSAFDNERHNIETILAVSREHASETFPGLLASGRLLLRYRLDPGSRRSLILDALEVAERHASTERTAADGDRGHAVVPAVAQGSAEVHARAVLPTTPNAHLLACLRIELGYVDGEQQRRADGSAEYARAIILTAGVDAGAAILYEAGLPFPDMGIAPPSKPPPLPIHRDASSAPSLTLAEVSAASGAASASGKEAAALEEGAGPTASTVRGLANLSSVDLASEVDFDAALHGFIADAGVGLTPPSAHHELVSEALNLLAVSLDGRGLARASQIIFIHTIRIRHAMLGTAHPLTAAVYNNLANLLRGKVLEGVRPASGSGGGSAEAPPSLMTISSGSSSGRNLSFGNSERSLSERSLSERSLSFVAADAAATSRAASSEAFVEALYRRAIAVREQVLGPKSPTLAASLSNFSVLLARRRTGVAIEEAERLLRRGLAIRQSVFGEEHPETASSYNLLGNLLFYQKGELDAAERLYQRALAIREVYYTRMSDRVGQTLHNLASLARQKGDYEKAERLSVECLQIRERVTPLGHKDTMSTCKVLMSVYSKQGKLEDARRIQRKLKAAEEERDKCSSGDMTWLRAKVPFRPTEVPHGFRLTGRITGPRNLHLRHIMQQSGAERIFLRLGNGSAGERGGGEGLDEERASEHSWPDAPEDLGGSRRPDAPVEEAAEATCTPAPPRLASPVNGAAAPAAEPASPAPSTPKTTPDTTPTANTPTTARSGEPPPVAVLHVQASSDKALRRAVELCEDHLRNAYSAVSGVVTELELLAAGSGAVRVAVTFAGGAPAPLVPANADANAEADAGGNLSAVSAGMLSHWGRFTPAEAEAHRSYYDGRLRVHRALSEGKMRGGAEEEEELPPLTDAENASHVARWCASLLRGLRWVVHYYLLGPPSWQWYFPYHHAPLLTDVAALLQLAPATASAPWPASRPLRPFEQLLSVLPPASATLLPKPYAEILISASAPETTHPLRKFFPHRYTIEPDLKGREWRDIALIPFIDAGALLKVTSALPPSALTDAEKQRNTTGTALAFAFDASRRQPVPSPLPARLPSLPAARSVELQIGGAPPPDPTRSVGDAPSPPALPMRNWPSLAMRVPFSMRLEKAALSLGCLGVVSRGLSWVLELPGAHALGASHVDALAANLLGETPVWIDWPYATEARVVCVTGPHERCWRDRRGALSRCDVHPSEWKQLQAELAEAMRSKAAIDCGTISFVLYVVRALGHTRLPDGSLVRRWSREPEPLPAQLVQPSTPHGTAEMASAAKGAAASRVAAGSRVLVLEGPYAGCVGVVEKVTTPETARAAEAPVPMEMDEEAAAAMAIVEAAERAAAELLAAERAVAEAAASLPPPGALASEEEQIEWAKQASLRTAEAYTPVGLPTPAPRQPSVVAPPVAPTTVELRVRPRPPLPTLPSVAPERGQSERDLAQRLSLPPIVLSRIASSVKIVGTEVDARGKRVEHEVGLGLKSRRQRLVAVGWVRLRSAADNKKSQERSGFEPREGFEARESWEYSSLSERTLRAYRAAFPTLFSLLEQKPTEDVYELEEVFPPSSFQGSDDAGWGPAAASRPDASGTLKVETPATRLADVMAFLEASGGTQCEVIFEREGYCGTGHFAQLSSCRAAVLPSASLLNLSRPLPAAYRLSSAGDRLRGALSESGALGGGGGVGSSSSTAMLARRVTGGIPANIWSLLEDLEPELREPEYVPGLELSAADGARRLMGGSSEGGSERTPALAKRGRRAANIYKEGEFTEDVSNLDM</sequence>
<feature type="domain" description="Xrn1 helical" evidence="4">
    <location>
        <begin position="1202"/>
        <end position="1361"/>
    </location>
</feature>
<dbReference type="GO" id="GO:0000956">
    <property type="term" value="P:nuclear-transcribed mRNA catabolic process"/>
    <property type="evidence" value="ECO:0007669"/>
    <property type="project" value="TreeGrafter"/>
</dbReference>
<evidence type="ECO:0000259" key="5">
    <source>
        <dbReference type="Pfam" id="PF18332"/>
    </source>
</evidence>
<dbReference type="Gene3D" id="3.40.50.300">
    <property type="entry name" value="P-loop containing nucleotide triphosphate hydrolases"/>
    <property type="match status" value="1"/>
</dbReference>
<evidence type="ECO:0000259" key="3">
    <source>
        <dbReference type="Pfam" id="PF05729"/>
    </source>
</evidence>
<dbReference type="Pfam" id="PF13424">
    <property type="entry name" value="TPR_12"/>
    <property type="match status" value="1"/>
</dbReference>
<dbReference type="Gene3D" id="1.25.40.10">
    <property type="entry name" value="Tetratricopeptide repeat domain"/>
    <property type="match status" value="2"/>
</dbReference>
<evidence type="ECO:0000256" key="2">
    <source>
        <dbReference type="SAM" id="MobiDB-lite"/>
    </source>
</evidence>
<comment type="caution">
    <text evidence="6">The sequence shown here is derived from an EMBL/GenBank/DDBJ whole genome shotgun (WGS) entry which is preliminary data.</text>
</comment>
<feature type="domain" description="5'-3' exoribonuclease 1 D1" evidence="5">
    <location>
        <begin position="1416"/>
        <end position="1572"/>
    </location>
</feature>
<dbReference type="InterPro" id="IPR040992">
    <property type="entry name" value="XRN1_D1"/>
</dbReference>
<feature type="region of interest" description="Disordered" evidence="2">
    <location>
        <begin position="1728"/>
        <end position="1747"/>
    </location>
</feature>
<feature type="compositionally biased region" description="Low complexity" evidence="2">
    <location>
        <begin position="1031"/>
        <end position="1048"/>
    </location>
</feature>
<dbReference type="InterPro" id="IPR011990">
    <property type="entry name" value="TPR-like_helical_dom_sf"/>
</dbReference>
<dbReference type="Proteomes" id="UP000037460">
    <property type="component" value="Unassembled WGS sequence"/>
</dbReference>
<dbReference type="InterPro" id="IPR041412">
    <property type="entry name" value="Xrn1_helical"/>
</dbReference>
<name>A0A0M0KA80_9EUKA</name>
<evidence type="ECO:0000259" key="4">
    <source>
        <dbReference type="Pfam" id="PF17846"/>
    </source>
</evidence>
<gene>
    <name evidence="6" type="ORF">Ctob_013183</name>
</gene>
<dbReference type="Pfam" id="PF13374">
    <property type="entry name" value="TPR_10"/>
    <property type="match status" value="1"/>
</dbReference>
<dbReference type="InterPro" id="IPR027073">
    <property type="entry name" value="5_3_exoribonuclease"/>
</dbReference>
<dbReference type="Gene3D" id="1.25.40.1050">
    <property type="match status" value="1"/>
</dbReference>
<dbReference type="PRINTS" id="PR00364">
    <property type="entry name" value="DISEASERSIST"/>
</dbReference>
<dbReference type="SMART" id="SM00028">
    <property type="entry name" value="TPR"/>
    <property type="match status" value="2"/>
</dbReference>
<dbReference type="Pfam" id="PF05729">
    <property type="entry name" value="NACHT"/>
    <property type="match status" value="1"/>
</dbReference>
<dbReference type="InterPro" id="IPR027417">
    <property type="entry name" value="P-loop_NTPase"/>
</dbReference>
<feature type="domain" description="NACHT" evidence="3">
    <location>
        <begin position="133"/>
        <end position="274"/>
    </location>
</feature>
<dbReference type="GO" id="GO:0003723">
    <property type="term" value="F:RNA binding"/>
    <property type="evidence" value="ECO:0007669"/>
    <property type="project" value="TreeGrafter"/>
</dbReference>
<proteinExistence type="predicted"/>
<dbReference type="SUPFAM" id="SSF48452">
    <property type="entry name" value="TPR-like"/>
    <property type="match status" value="1"/>
</dbReference>
<feature type="region of interest" description="Disordered" evidence="2">
    <location>
        <begin position="955"/>
        <end position="1054"/>
    </location>
</feature>
<keyword evidence="1" id="KW-0175">Coiled coil</keyword>
<feature type="region of interest" description="Disordered" evidence="2">
    <location>
        <begin position="1388"/>
        <end position="1412"/>
    </location>
</feature>
<evidence type="ECO:0000313" key="6">
    <source>
        <dbReference type="EMBL" id="KOO35740.1"/>
    </source>
</evidence>
<dbReference type="InterPro" id="IPR047007">
    <property type="entry name" value="XRN1_D1_sf"/>
</dbReference>
<feature type="region of interest" description="Disordered" evidence="2">
    <location>
        <begin position="646"/>
        <end position="677"/>
    </location>
</feature>
<feature type="region of interest" description="Disordered" evidence="2">
    <location>
        <begin position="2040"/>
        <end position="2060"/>
    </location>
</feature>